<feature type="transmembrane region" description="Helical" evidence="6">
    <location>
        <begin position="183"/>
        <end position="205"/>
    </location>
</feature>
<feature type="transmembrane region" description="Helical" evidence="6">
    <location>
        <begin position="110"/>
        <end position="127"/>
    </location>
</feature>
<feature type="transmembrane region" description="Helical" evidence="6">
    <location>
        <begin position="217"/>
        <end position="239"/>
    </location>
</feature>
<feature type="transmembrane region" description="Helical" evidence="6">
    <location>
        <begin position="36"/>
        <end position="55"/>
    </location>
</feature>
<dbReference type="Proteomes" id="UP000191672">
    <property type="component" value="Unassembled WGS sequence"/>
</dbReference>
<dbReference type="PANTHER" id="PTHR33048:SF146">
    <property type="entry name" value="INTEGRAL MEMBRANE PROTEIN"/>
    <property type="match status" value="1"/>
</dbReference>
<accession>A0A1V6Q815</accession>
<dbReference type="PANTHER" id="PTHR33048">
    <property type="entry name" value="PTH11-LIKE INTEGRAL MEMBRANE PROTEIN (AFU_ORTHOLOGUE AFUA_5G11245)"/>
    <property type="match status" value="1"/>
</dbReference>
<protein>
    <recommendedName>
        <fullName evidence="7">Rhodopsin domain-containing protein</fullName>
    </recommendedName>
</protein>
<keyword evidence="3 6" id="KW-1133">Transmembrane helix</keyword>
<dbReference type="InterPro" id="IPR049326">
    <property type="entry name" value="Rhodopsin_dom_fungi"/>
</dbReference>
<feature type="transmembrane region" description="Helical" evidence="6">
    <location>
        <begin position="134"/>
        <end position="155"/>
    </location>
</feature>
<comment type="similarity">
    <text evidence="5">Belongs to the SAT4 family.</text>
</comment>
<comment type="subcellular location">
    <subcellularLocation>
        <location evidence="1">Membrane</location>
        <topology evidence="1">Multi-pass membrane protein</topology>
    </subcellularLocation>
</comment>
<keyword evidence="9" id="KW-1185">Reference proteome</keyword>
<evidence type="ECO:0000256" key="5">
    <source>
        <dbReference type="ARBA" id="ARBA00038359"/>
    </source>
</evidence>
<evidence type="ECO:0000256" key="4">
    <source>
        <dbReference type="ARBA" id="ARBA00023136"/>
    </source>
</evidence>
<evidence type="ECO:0000256" key="3">
    <source>
        <dbReference type="ARBA" id="ARBA00022989"/>
    </source>
</evidence>
<reference evidence="9" key="1">
    <citation type="journal article" date="2017" name="Nat. Microbiol.">
        <title>Global analysis of biosynthetic gene clusters reveals vast potential of secondary metabolite production in Penicillium species.</title>
        <authorList>
            <person name="Nielsen J.C."/>
            <person name="Grijseels S."/>
            <person name="Prigent S."/>
            <person name="Ji B."/>
            <person name="Dainat J."/>
            <person name="Nielsen K.F."/>
            <person name="Frisvad J.C."/>
            <person name="Workman M."/>
            <person name="Nielsen J."/>
        </authorList>
    </citation>
    <scope>NUCLEOTIDE SEQUENCE [LARGE SCALE GENOMIC DNA]</scope>
    <source>
        <strain evidence="9">IBT 31811</strain>
    </source>
</reference>
<dbReference type="GO" id="GO:0016020">
    <property type="term" value="C:membrane"/>
    <property type="evidence" value="ECO:0007669"/>
    <property type="project" value="UniProtKB-SubCell"/>
</dbReference>
<evidence type="ECO:0000259" key="7">
    <source>
        <dbReference type="Pfam" id="PF20684"/>
    </source>
</evidence>
<gene>
    <name evidence="8" type="ORF">PENANT_c010G08811</name>
</gene>
<evidence type="ECO:0000256" key="2">
    <source>
        <dbReference type="ARBA" id="ARBA00022692"/>
    </source>
</evidence>
<feature type="domain" description="Rhodopsin" evidence="7">
    <location>
        <begin position="50"/>
        <end position="276"/>
    </location>
</feature>
<feature type="transmembrane region" description="Helical" evidence="6">
    <location>
        <begin position="251"/>
        <end position="275"/>
    </location>
</feature>
<evidence type="ECO:0000313" key="8">
    <source>
        <dbReference type="EMBL" id="OQD85369.1"/>
    </source>
</evidence>
<name>A0A1V6Q815_9EURO</name>
<dbReference type="EMBL" id="MDYN01000010">
    <property type="protein sequence ID" value="OQD85369.1"/>
    <property type="molecule type" value="Genomic_DNA"/>
</dbReference>
<dbReference type="STRING" id="416450.A0A1V6Q815"/>
<sequence length="377" mass="41500">MSGVPHYPVDLLQVSPAVMEVSSEGSFGPQTIKGTGIALIVLTSLVVGTRFAGALRRPKDLKAEDYLLILAYVFFLELSILYIYIAPVIFRLAALEDGTIPVYPTVLEDSVHLQIVFFVTTSSLWLFGKPYLIAWWVILVFCVLFIIGCILSSWFSCSSFHAWFTAGECSTPRDHRAAVISLYFAYAVDIITDLAIMALPLRLIWNLKMQRKQKVSIGGLFCFGWICIIISTIRVVQLGESVNDVPAPSWLALWATIEAAIAVMIGCCPGLYRVIRTSVSSSKQTYPYDSYNMRGRGGGGIQSHRSGGLRETDIALSSFSGKVEAYQSASAYRSSSPASSQEKLAHSSDRGTIMVNYGVAVTVEDRSSDYDRTTRFV</sequence>
<evidence type="ECO:0000256" key="1">
    <source>
        <dbReference type="ARBA" id="ARBA00004141"/>
    </source>
</evidence>
<dbReference type="InterPro" id="IPR052337">
    <property type="entry name" value="SAT4-like"/>
</dbReference>
<feature type="transmembrane region" description="Helical" evidence="6">
    <location>
        <begin position="67"/>
        <end position="90"/>
    </location>
</feature>
<evidence type="ECO:0000256" key="6">
    <source>
        <dbReference type="SAM" id="Phobius"/>
    </source>
</evidence>
<organism evidence="8 9">
    <name type="scientific">Penicillium antarcticum</name>
    <dbReference type="NCBI Taxonomy" id="416450"/>
    <lineage>
        <taxon>Eukaryota</taxon>
        <taxon>Fungi</taxon>
        <taxon>Dikarya</taxon>
        <taxon>Ascomycota</taxon>
        <taxon>Pezizomycotina</taxon>
        <taxon>Eurotiomycetes</taxon>
        <taxon>Eurotiomycetidae</taxon>
        <taxon>Eurotiales</taxon>
        <taxon>Aspergillaceae</taxon>
        <taxon>Penicillium</taxon>
    </lineage>
</organism>
<proteinExistence type="inferred from homology"/>
<evidence type="ECO:0000313" key="9">
    <source>
        <dbReference type="Proteomes" id="UP000191672"/>
    </source>
</evidence>
<keyword evidence="2 6" id="KW-0812">Transmembrane</keyword>
<dbReference type="AlphaFoldDB" id="A0A1V6Q815"/>
<comment type="caution">
    <text evidence="8">The sequence shown here is derived from an EMBL/GenBank/DDBJ whole genome shotgun (WGS) entry which is preliminary data.</text>
</comment>
<dbReference type="Pfam" id="PF20684">
    <property type="entry name" value="Fung_rhodopsin"/>
    <property type="match status" value="1"/>
</dbReference>
<keyword evidence="4 6" id="KW-0472">Membrane</keyword>